<feature type="compositionally biased region" description="Basic and acidic residues" evidence="2">
    <location>
        <begin position="26"/>
        <end position="36"/>
    </location>
</feature>
<sequence length="539" mass="57603">MPRSSVDRLPDQRGSQSPESGPPPGDRPEGGDRPGPDGDDTGGRPPGRRRRRILRILAVAVALLLLATAGAGYLYLRHLDNTLRKGRLDLGDNKIGKPAPNAAGQSPLNILLIGSDSRQGEENVRLGGARKDAGRKPLADVQMLVHVAADRRSMSVVSIPRDTRVTIPECTDPEDGTVYREQAMAPINQALQHGGPGCAVATWKELTGVYIDHFMMVDFAGVVRMADAIGGVPVCVDKNIYSHDSQGHGSGLKLRAGTTRVQGEQALQWLRTRYGFEDGSDIGRARAQHMYMNSMVRELKAGTKLTDPDKLRRLAEAAVGALTVDESIGTVSKLYDLANDLKRVPTERITMTTMPFVYGPQAGYVLPKPGDAEQVFSLLRSDIALDGKDRKKKQEPQASPGTPKDALKITVTNGTASAPGGAEPGRAGEITAALSDLGWTEATADTGLTSRPGTAVTYPQTALRGDALAVAKALGVPSRLVKLSDDSEQVQVVIGADWPKGDRYPEDAARDGNKAPESADAINGDDRKACMKVNDSYVW</sequence>
<evidence type="ECO:0000256" key="3">
    <source>
        <dbReference type="SAM" id="Phobius"/>
    </source>
</evidence>
<reference evidence="6" key="1">
    <citation type="journal article" date="2023" name="Int. J. Syst. Evol. Microbiol.">
        <title>Streptomyces meridianus sp. nov. isolated from brackish water of the Tagus estuary in Alcochete, Portugal.</title>
        <authorList>
            <person name="Santos J.D.N."/>
            <person name="Klimek D."/>
            <person name="Calusinska M."/>
            <person name="Lobo Da Cunha A."/>
            <person name="Catita J."/>
            <person name="Goncalves H."/>
            <person name="Gonzalez I."/>
            <person name="Reyes F."/>
            <person name="Lage O.M."/>
        </authorList>
    </citation>
    <scope>NUCLEOTIDE SEQUENCE</scope>
    <source>
        <strain evidence="6">MTZ3.1</strain>
    </source>
</reference>
<feature type="compositionally biased region" description="Low complexity" evidence="2">
    <location>
        <begin position="416"/>
        <end position="425"/>
    </location>
</feature>
<name>A0ABT0X9L0_9ACTN</name>
<dbReference type="NCBIfam" id="TIGR00350">
    <property type="entry name" value="lytR_cpsA_psr"/>
    <property type="match status" value="1"/>
</dbReference>
<accession>A0ABT0X9L0</accession>
<feature type="transmembrane region" description="Helical" evidence="3">
    <location>
        <begin position="53"/>
        <end position="76"/>
    </location>
</feature>
<dbReference type="Pfam" id="PF13399">
    <property type="entry name" value="LytR_C"/>
    <property type="match status" value="1"/>
</dbReference>
<proteinExistence type="inferred from homology"/>
<feature type="region of interest" description="Disordered" evidence="2">
    <location>
        <begin position="1"/>
        <end position="48"/>
    </location>
</feature>
<feature type="compositionally biased region" description="Basic and acidic residues" evidence="2">
    <location>
        <begin position="499"/>
        <end position="514"/>
    </location>
</feature>
<keyword evidence="3" id="KW-0812">Transmembrane</keyword>
<dbReference type="InterPro" id="IPR027381">
    <property type="entry name" value="LytR/CpsA/Psr_C"/>
</dbReference>
<organism evidence="6 7">
    <name type="scientific">Streptomyces meridianus</name>
    <dbReference type="NCBI Taxonomy" id="2938945"/>
    <lineage>
        <taxon>Bacteria</taxon>
        <taxon>Bacillati</taxon>
        <taxon>Actinomycetota</taxon>
        <taxon>Actinomycetes</taxon>
        <taxon>Kitasatosporales</taxon>
        <taxon>Streptomycetaceae</taxon>
        <taxon>Streptomyces</taxon>
    </lineage>
</organism>
<keyword evidence="7" id="KW-1185">Reference proteome</keyword>
<comment type="caution">
    <text evidence="6">The sequence shown here is derived from an EMBL/GenBank/DDBJ whole genome shotgun (WGS) entry which is preliminary data.</text>
</comment>
<gene>
    <name evidence="6" type="ORF">M1E25_17980</name>
</gene>
<evidence type="ECO:0000313" key="7">
    <source>
        <dbReference type="Proteomes" id="UP001167160"/>
    </source>
</evidence>
<dbReference type="InterPro" id="IPR050922">
    <property type="entry name" value="LytR/CpsA/Psr_CW_biosynth"/>
</dbReference>
<feature type="region of interest" description="Disordered" evidence="2">
    <location>
        <begin position="387"/>
        <end position="425"/>
    </location>
</feature>
<dbReference type="Proteomes" id="UP001167160">
    <property type="component" value="Unassembled WGS sequence"/>
</dbReference>
<dbReference type="InterPro" id="IPR004474">
    <property type="entry name" value="LytR_CpsA_psr"/>
</dbReference>
<dbReference type="PANTHER" id="PTHR33392:SF6">
    <property type="entry name" value="POLYISOPRENYL-TEICHOIC ACID--PEPTIDOGLYCAN TEICHOIC ACID TRANSFERASE TAGU"/>
    <property type="match status" value="1"/>
</dbReference>
<dbReference type="EMBL" id="JAMQGM010000037">
    <property type="protein sequence ID" value="MCM2579216.1"/>
    <property type="molecule type" value="Genomic_DNA"/>
</dbReference>
<evidence type="ECO:0000256" key="2">
    <source>
        <dbReference type="SAM" id="MobiDB-lite"/>
    </source>
</evidence>
<dbReference type="Pfam" id="PF03816">
    <property type="entry name" value="LytR_cpsA_psr"/>
    <property type="match status" value="1"/>
</dbReference>
<dbReference type="Gene3D" id="3.30.70.2390">
    <property type="match status" value="1"/>
</dbReference>
<evidence type="ECO:0000259" key="4">
    <source>
        <dbReference type="Pfam" id="PF03816"/>
    </source>
</evidence>
<feature type="compositionally biased region" description="Basic and acidic residues" evidence="2">
    <location>
        <begin position="1"/>
        <end position="11"/>
    </location>
</feature>
<evidence type="ECO:0000313" key="6">
    <source>
        <dbReference type="EMBL" id="MCM2579216.1"/>
    </source>
</evidence>
<comment type="similarity">
    <text evidence="1">Belongs to the LytR/CpsA/Psr (LCP) family.</text>
</comment>
<evidence type="ECO:0000256" key="1">
    <source>
        <dbReference type="ARBA" id="ARBA00006068"/>
    </source>
</evidence>
<feature type="domain" description="LytR/CpsA/Psr regulator C-terminal" evidence="5">
    <location>
        <begin position="407"/>
        <end position="498"/>
    </location>
</feature>
<feature type="region of interest" description="Disordered" evidence="2">
    <location>
        <begin position="498"/>
        <end position="526"/>
    </location>
</feature>
<protein>
    <submittedName>
        <fullName evidence="6">LCP family protein</fullName>
    </submittedName>
</protein>
<feature type="domain" description="Cell envelope-related transcriptional attenuator" evidence="4">
    <location>
        <begin position="139"/>
        <end position="300"/>
    </location>
</feature>
<dbReference type="PANTHER" id="PTHR33392">
    <property type="entry name" value="POLYISOPRENYL-TEICHOIC ACID--PEPTIDOGLYCAN TEICHOIC ACID TRANSFERASE TAGU"/>
    <property type="match status" value="1"/>
</dbReference>
<keyword evidence="3" id="KW-1133">Transmembrane helix</keyword>
<evidence type="ECO:0000259" key="5">
    <source>
        <dbReference type="Pfam" id="PF13399"/>
    </source>
</evidence>
<dbReference type="Gene3D" id="3.40.630.190">
    <property type="entry name" value="LCP protein"/>
    <property type="match status" value="1"/>
</dbReference>
<keyword evidence="3" id="KW-0472">Membrane</keyword>